<dbReference type="Gene3D" id="3.30.300.30">
    <property type="match status" value="1"/>
</dbReference>
<reference evidence="5 6" key="1">
    <citation type="submission" date="2018-12" db="EMBL/GenBank/DDBJ databases">
        <title>The genome of Variovorax gossypii DSM 100435.</title>
        <authorList>
            <person name="Gao J."/>
            <person name="Sun J."/>
        </authorList>
    </citation>
    <scope>NUCLEOTIDE SEQUENCE [LARGE SCALE GENOMIC DNA]</scope>
    <source>
        <strain evidence="5 6">DSM 100435</strain>
    </source>
</reference>
<name>A0A3S0JXJ3_9BURK</name>
<dbReference type="PANTHER" id="PTHR43201:SF5">
    <property type="entry name" value="MEDIUM-CHAIN ACYL-COA LIGASE ACSF2, MITOCHONDRIAL"/>
    <property type="match status" value="1"/>
</dbReference>
<dbReference type="SUPFAM" id="SSF56801">
    <property type="entry name" value="Acetyl-CoA synthetase-like"/>
    <property type="match status" value="1"/>
</dbReference>
<dbReference type="NCBIfam" id="NF004808">
    <property type="entry name" value="PRK06155.1"/>
    <property type="match status" value="1"/>
</dbReference>
<dbReference type="GO" id="GO:0006631">
    <property type="term" value="P:fatty acid metabolic process"/>
    <property type="evidence" value="ECO:0007669"/>
    <property type="project" value="TreeGrafter"/>
</dbReference>
<dbReference type="OrthoDB" id="9766486at2"/>
<dbReference type="InterPro" id="IPR000873">
    <property type="entry name" value="AMP-dep_synth/lig_dom"/>
</dbReference>
<organism evidence="5 6">
    <name type="scientific">Variovorax gossypii</name>
    <dbReference type="NCBI Taxonomy" id="1679495"/>
    <lineage>
        <taxon>Bacteria</taxon>
        <taxon>Pseudomonadati</taxon>
        <taxon>Pseudomonadota</taxon>
        <taxon>Betaproteobacteria</taxon>
        <taxon>Burkholderiales</taxon>
        <taxon>Comamonadaceae</taxon>
        <taxon>Variovorax</taxon>
    </lineage>
</organism>
<comment type="caution">
    <text evidence="5">The sequence shown here is derived from an EMBL/GenBank/DDBJ whole genome shotgun (WGS) entry which is preliminary data.</text>
</comment>
<comment type="similarity">
    <text evidence="1">Belongs to the ATP-dependent AMP-binding enzyme family.</text>
</comment>
<feature type="domain" description="AMP-dependent synthetase/ligase" evidence="3">
    <location>
        <begin position="20"/>
        <end position="380"/>
    </location>
</feature>
<accession>A0A3S0JXJ3</accession>
<dbReference type="Pfam" id="PF00501">
    <property type="entry name" value="AMP-binding"/>
    <property type="match status" value="1"/>
</dbReference>
<keyword evidence="2 5" id="KW-0436">Ligase</keyword>
<dbReference type="InterPro" id="IPR042099">
    <property type="entry name" value="ANL_N_sf"/>
</dbReference>
<dbReference type="Proteomes" id="UP000267418">
    <property type="component" value="Unassembled WGS sequence"/>
</dbReference>
<evidence type="ECO:0000256" key="1">
    <source>
        <dbReference type="ARBA" id="ARBA00006432"/>
    </source>
</evidence>
<dbReference type="InterPro" id="IPR025110">
    <property type="entry name" value="AMP-bd_C"/>
</dbReference>
<dbReference type="InterPro" id="IPR045851">
    <property type="entry name" value="AMP-bd_C_sf"/>
</dbReference>
<dbReference type="EMBL" id="RXOE01000002">
    <property type="protein sequence ID" value="RTQ35377.1"/>
    <property type="molecule type" value="Genomic_DNA"/>
</dbReference>
<evidence type="ECO:0000313" key="6">
    <source>
        <dbReference type="Proteomes" id="UP000267418"/>
    </source>
</evidence>
<dbReference type="PROSITE" id="PS00455">
    <property type="entry name" value="AMP_BINDING"/>
    <property type="match status" value="1"/>
</dbReference>
<evidence type="ECO:0000256" key="2">
    <source>
        <dbReference type="ARBA" id="ARBA00022598"/>
    </source>
</evidence>
<proteinExistence type="inferred from homology"/>
<dbReference type="GO" id="GO:0031956">
    <property type="term" value="F:medium-chain fatty acid-CoA ligase activity"/>
    <property type="evidence" value="ECO:0007669"/>
    <property type="project" value="TreeGrafter"/>
</dbReference>
<dbReference type="Pfam" id="PF13193">
    <property type="entry name" value="AMP-binding_C"/>
    <property type="match status" value="1"/>
</dbReference>
<keyword evidence="6" id="KW-1185">Reference proteome</keyword>
<dbReference type="AlphaFoldDB" id="A0A3S0JXJ3"/>
<dbReference type="InterPro" id="IPR020845">
    <property type="entry name" value="AMP-binding_CS"/>
</dbReference>
<feature type="domain" description="AMP-binding enzyme C-terminal" evidence="4">
    <location>
        <begin position="431"/>
        <end position="506"/>
    </location>
</feature>
<dbReference type="RefSeq" id="WP_126470583.1">
    <property type="nucleotide sequence ID" value="NZ_RXOE01000002.1"/>
</dbReference>
<dbReference type="PANTHER" id="PTHR43201">
    <property type="entry name" value="ACYL-COA SYNTHETASE"/>
    <property type="match status" value="1"/>
</dbReference>
<evidence type="ECO:0000313" key="5">
    <source>
        <dbReference type="EMBL" id="RTQ35377.1"/>
    </source>
</evidence>
<dbReference type="Gene3D" id="3.40.50.12780">
    <property type="entry name" value="N-terminal domain of ligase-like"/>
    <property type="match status" value="1"/>
</dbReference>
<evidence type="ECO:0000259" key="3">
    <source>
        <dbReference type="Pfam" id="PF00501"/>
    </source>
</evidence>
<protein>
    <submittedName>
        <fullName evidence="5">ATP-dependent acyl-CoA ligase</fullName>
    </submittedName>
</protein>
<gene>
    <name evidence="5" type="ORF">EJP69_13445</name>
</gene>
<evidence type="ECO:0000259" key="4">
    <source>
        <dbReference type="Pfam" id="PF13193"/>
    </source>
</evidence>
<sequence>MTNDPRAVPPAQRTLPAMLQRQAGLFGSRALLRIAGGEWTHRDAAQVAAVRAGALAAAGVARGDRIAVMCGNRVEFLESFLGAGWLGASTVPVNTASMGPQIEYFLANSEAKLLVIEGSFLERLATADLARTGLREIWVVGEAAAGAWQAPAGVRVAAYPKGGEPVAPAAVQPGDPLAILYTSGTTGPAKGVVCPHAQYFWWGVNSAEVLGVGADDVLCTTLPLFHINALNTFAQASLTGGKVVFEPRFSASGFWPTMRASGATVVYLLGAMVPILLAQPEGEGERDHRVRTGLGPGVPSAAGAAFKARTGVSLLEGYGSTETNFAIATAPDSPRGGVMGWLRPGFQARVADEDDVELPAGEAGELLLRADEPHAFASGYFNMAEKTVEAWRNLWFHTGDRVVRDADGAFRFVDRIKDAIRRRGENISSFEVEQVLLSHPGVASCAVYPVRSELAEDEVMAALVAREGAAIDPAELARFCEGRLPYFAVPRYIDVLADLPRTENGKVQKFKLRERGVGPQTWDGRPARA</sequence>